<proteinExistence type="predicted"/>
<evidence type="ECO:0000256" key="1">
    <source>
        <dbReference type="SAM" id="MobiDB-lite"/>
    </source>
</evidence>
<evidence type="ECO:0000313" key="2">
    <source>
        <dbReference type="EMBL" id="EGX58384.1"/>
    </source>
</evidence>
<feature type="region of interest" description="Disordered" evidence="1">
    <location>
        <begin position="28"/>
        <end position="50"/>
    </location>
</feature>
<feature type="region of interest" description="Disordered" evidence="1">
    <location>
        <begin position="162"/>
        <end position="201"/>
    </location>
</feature>
<protein>
    <submittedName>
        <fullName evidence="2">Secreted protein</fullName>
    </submittedName>
</protein>
<dbReference type="RefSeq" id="WP_007496978.1">
    <property type="nucleotide sequence ID" value="NZ_AGBF01000057.1"/>
</dbReference>
<organism evidence="2 3">
    <name type="scientific">Streptomyces zinciresistens K42</name>
    <dbReference type="NCBI Taxonomy" id="700597"/>
    <lineage>
        <taxon>Bacteria</taxon>
        <taxon>Bacillati</taxon>
        <taxon>Actinomycetota</taxon>
        <taxon>Actinomycetes</taxon>
        <taxon>Kitasatosporales</taxon>
        <taxon>Streptomycetaceae</taxon>
        <taxon>Streptomyces</taxon>
    </lineage>
</organism>
<dbReference type="PROSITE" id="PS51257">
    <property type="entry name" value="PROKAR_LIPOPROTEIN"/>
    <property type="match status" value="1"/>
</dbReference>
<feature type="compositionally biased region" description="Low complexity" evidence="1">
    <location>
        <begin position="183"/>
        <end position="201"/>
    </location>
</feature>
<keyword evidence="3" id="KW-1185">Reference proteome</keyword>
<dbReference type="PATRIC" id="fig|700597.3.peg.3556"/>
<dbReference type="AlphaFoldDB" id="G2GDP8"/>
<dbReference type="OrthoDB" id="6717945at2"/>
<dbReference type="EMBL" id="AGBF01000057">
    <property type="protein sequence ID" value="EGX58384.1"/>
    <property type="molecule type" value="Genomic_DNA"/>
</dbReference>
<sequence>MSWTRNLLGASAVCVLVLAGSVGCGTDDARGRAEEAPAAPAGKVLDDTDDQGRRYREVAARDAPEVGIEVQPDPRGGGGTWDVRLTVRRFRFSPADAEPRAVAGRGTARLFVDGRPVTELRAPAYRLPASLVPRGTHQVTVRLYADDGTVWAVDADPVQSTADVTASQAGEGAPPRGSGGASGTCAPPGGRCAPGRAGEAS</sequence>
<dbReference type="Proteomes" id="UP000004217">
    <property type="component" value="Unassembled WGS sequence"/>
</dbReference>
<reference evidence="2 3" key="1">
    <citation type="submission" date="2011-08" db="EMBL/GenBank/DDBJ databases">
        <authorList>
            <person name="Lin Y."/>
            <person name="Hao X."/>
            <person name="Johnstone L."/>
            <person name="Miller S.J."/>
            <person name="Wei G."/>
            <person name="Rensing C."/>
        </authorList>
    </citation>
    <scope>NUCLEOTIDE SEQUENCE [LARGE SCALE GENOMIC DNA]</scope>
    <source>
        <strain evidence="2 3">K42</strain>
    </source>
</reference>
<gene>
    <name evidence="2" type="ORF">SZN_18131</name>
</gene>
<comment type="caution">
    <text evidence="2">The sequence shown here is derived from an EMBL/GenBank/DDBJ whole genome shotgun (WGS) entry which is preliminary data.</text>
</comment>
<name>G2GDP8_9ACTN</name>
<accession>G2GDP8</accession>
<evidence type="ECO:0000313" key="3">
    <source>
        <dbReference type="Proteomes" id="UP000004217"/>
    </source>
</evidence>